<dbReference type="Pfam" id="PF18731">
    <property type="entry name" value="HEPN_Swt1"/>
    <property type="match status" value="1"/>
</dbReference>
<dbReference type="InterPro" id="IPR007555">
    <property type="entry name" value="DUF499"/>
</dbReference>
<name>A0A6N3AB85_MEDGN</name>
<protein>
    <recommendedName>
        <fullName evidence="2">Swt1-like HEPN domain-containing protein</fullName>
    </recommendedName>
</protein>
<feature type="region of interest" description="Disordered" evidence="1">
    <location>
        <begin position="1001"/>
        <end position="1053"/>
    </location>
</feature>
<evidence type="ECO:0000313" key="3">
    <source>
        <dbReference type="EMBL" id="VYT87588.1"/>
    </source>
</evidence>
<organism evidence="3">
    <name type="scientific">Mediterraneibacter gnavus</name>
    <name type="common">Ruminococcus gnavus</name>
    <dbReference type="NCBI Taxonomy" id="33038"/>
    <lineage>
        <taxon>Bacteria</taxon>
        <taxon>Bacillati</taxon>
        <taxon>Bacillota</taxon>
        <taxon>Clostridia</taxon>
        <taxon>Lachnospirales</taxon>
        <taxon>Lachnospiraceae</taxon>
        <taxon>Mediterraneibacter</taxon>
    </lineage>
</organism>
<gene>
    <name evidence="3" type="ORF">RGLFYP19_00930</name>
</gene>
<proteinExistence type="predicted"/>
<dbReference type="Pfam" id="PF04465">
    <property type="entry name" value="DUF499"/>
    <property type="match status" value="1"/>
</dbReference>
<evidence type="ECO:0000256" key="1">
    <source>
        <dbReference type="SAM" id="MobiDB-lite"/>
    </source>
</evidence>
<accession>A0A6N3AB85</accession>
<dbReference type="InterPro" id="IPR041650">
    <property type="entry name" value="HEPN_Swt1"/>
</dbReference>
<sequence>MQDNYELVQKGFRILHPFMAGYIGQELNAVYHNGWWQDVLDALSDQYDLPSSGDYATLIDSLDIANCLRLFDRRWNDVFRQKLSKDYRTWATELMGVRNKVAHIGQQDLEQSYAERALDTMALLCAAFDAEGAEEIRALYRVARYGSESGSVAVTTVEPVQKTEAKSAEGVLTKSVGQNLPSWRMVMQPHPDVAEGRYRAAEFAADLAQVSRGEGAYEYRDPVEFFARTYVTEGMAGLLVESLQRLSGKGGEPVIQLKTAFGGGKTHSMLALYHMVRGGINIDRVPNLKPVLDKAGLDAFPKANVAVLVGTSLDPTRKKNPANLPGHTVSTIWGEMAYQLVTSAGKPDLYEIVKDADKKGVSPGSENLKMLLNACGPCLILMDELVAYAKKIYGVDGLPAGSYDNFITFIQEITEAARASENSIVVASIPESEIEIGGDAGKTALETIEHTFGRMESIWKPVAANEGFEVVRRRLFLDCKDPKTREAVCTAFSNMYQENSADFPLEAKEVEYRNRLVACYPIHPEVFDRLYEDWATLERFQRTRGVLRLMAAVIHELWMANDASAMIMPGSIPLNMASVRDELVRHLPDTWNSIIDREVDGKNSIPFQKDKANIRYGQKLAARRVARTVMLGSAPTVRDQVVRGLEAARIRLGVVQPGENIADFNDALNTLHGSLSYLYNNPNGSRYWYDVRPTLRKTAEDRASQVNDVDVNMEIESRLKKLRKENPFAGLHVCPASSLDVPDEQAVRLVILRTSDTYKAKSKNPQAMETVGNILNTRGTSPRIYRNMLAFVAPDLDNMYSLQTEVKRFIAWKSIMSDKEDLNLDGNQIRETQNNLDRSNQTVELRIKETYCWLMVPFIDQFEDMKTIQWEISNIGGGDESIVSKAARKMIQGEQIITNWAPALLQMCLDDLLWKDSNDIQVKKLWEYLSTYCYLPRLAGYGVLEDAICKGLPSDEYFGIAGNYANDRYVDLKFNQTVFSVNQSDWLVKANVAMKQILAEKKEEEKHPDPWQPANPGGSGGETSTVQPGDGSIPGAGREKPQDNPPTPSNTRFFMSAKLDNTRVNRDVNNYLQEIIQHLMNVDGSEVELTLEVSVNAPNGIPSTTVRTVSENCRTLKVTDFGFEE</sequence>
<evidence type="ECO:0000259" key="2">
    <source>
        <dbReference type="Pfam" id="PF18731"/>
    </source>
</evidence>
<dbReference type="RefSeq" id="WP_156728988.1">
    <property type="nucleotide sequence ID" value="NZ_CACRUK010000011.1"/>
</dbReference>
<reference evidence="3" key="1">
    <citation type="submission" date="2019-11" db="EMBL/GenBank/DDBJ databases">
        <authorList>
            <person name="Feng L."/>
        </authorList>
    </citation>
    <scope>NUCLEOTIDE SEQUENCE</scope>
    <source>
        <strain evidence="3">RgnavusLFYP19</strain>
    </source>
</reference>
<feature type="domain" description="Swt1-like HEPN" evidence="2">
    <location>
        <begin position="10"/>
        <end position="127"/>
    </location>
</feature>
<dbReference type="AlphaFoldDB" id="A0A6N3AB85"/>
<dbReference type="EMBL" id="CACRUK010000011">
    <property type="protein sequence ID" value="VYT87588.1"/>
    <property type="molecule type" value="Genomic_DNA"/>
</dbReference>